<dbReference type="InterPro" id="IPR013783">
    <property type="entry name" value="Ig-like_fold"/>
</dbReference>
<accession>A0A420B7I5</accession>
<dbReference type="Proteomes" id="UP000286246">
    <property type="component" value="Unassembled WGS sequence"/>
</dbReference>
<organism evidence="2 3">
    <name type="scientific">Sphingobacterium detergens</name>
    <dbReference type="NCBI Taxonomy" id="1145106"/>
    <lineage>
        <taxon>Bacteria</taxon>
        <taxon>Pseudomonadati</taxon>
        <taxon>Bacteroidota</taxon>
        <taxon>Sphingobacteriia</taxon>
        <taxon>Sphingobacteriales</taxon>
        <taxon>Sphingobacteriaceae</taxon>
        <taxon>Sphingobacterium</taxon>
    </lineage>
</organism>
<evidence type="ECO:0000313" key="2">
    <source>
        <dbReference type="EMBL" id="RKE52608.1"/>
    </source>
</evidence>
<name>A0A420B7I5_SPHD1</name>
<protein>
    <submittedName>
        <fullName evidence="2">Uncharacterized protein DUF5011</fullName>
    </submittedName>
</protein>
<evidence type="ECO:0000259" key="1">
    <source>
        <dbReference type="Pfam" id="PF16403"/>
    </source>
</evidence>
<dbReference type="RefSeq" id="WP_120259631.1">
    <property type="nucleotide sequence ID" value="NZ_RAPY01000002.1"/>
</dbReference>
<dbReference type="AlphaFoldDB" id="A0A420B7I5"/>
<dbReference type="Pfam" id="PF16403">
    <property type="entry name" value="Bact_surface_Ig-like"/>
    <property type="match status" value="1"/>
</dbReference>
<dbReference type="InterPro" id="IPR032179">
    <property type="entry name" value="Cry22Aa_Ig-like"/>
</dbReference>
<gene>
    <name evidence="2" type="ORF">DFQ12_2850</name>
</gene>
<dbReference type="Gene3D" id="2.60.40.10">
    <property type="entry name" value="Immunoglobulins"/>
    <property type="match status" value="1"/>
</dbReference>
<dbReference type="OrthoDB" id="1423116at2"/>
<feature type="domain" description="Pesticidal crystal protein Cry22Aa Ig-like" evidence="1">
    <location>
        <begin position="35"/>
        <end position="102"/>
    </location>
</feature>
<dbReference type="PROSITE" id="PS51257">
    <property type="entry name" value="PROKAR_LIPOPROTEIN"/>
    <property type="match status" value="1"/>
</dbReference>
<evidence type="ECO:0000313" key="3">
    <source>
        <dbReference type="Proteomes" id="UP000286246"/>
    </source>
</evidence>
<comment type="caution">
    <text evidence="2">The sequence shown here is derived from an EMBL/GenBank/DDBJ whole genome shotgun (WGS) entry which is preliminary data.</text>
</comment>
<proteinExistence type="predicted"/>
<sequence length="203" mass="22192">MKRYLIIITVFAVLFTSCKKDTENVSFVTTFADFDMKGNQYQSLVVGQKYVEQGVSAKEGEKSLEIITRGVVDESKAGVYEITYSAINSDNFPGSVKRYVAVLPSTPTVDISGSFFYKANPTFTTTMTKLAPGFYTFGNVWGASVIPAYILSTNGVDLTLPLSQLSGFGRVQGTGKIAGNEMTLMVDLLDQGISNRARIWVKN</sequence>
<dbReference type="EMBL" id="RAPY01000002">
    <property type="protein sequence ID" value="RKE52608.1"/>
    <property type="molecule type" value="Genomic_DNA"/>
</dbReference>
<reference evidence="2 3" key="1">
    <citation type="submission" date="2018-09" db="EMBL/GenBank/DDBJ databases">
        <title>Genomic Encyclopedia of Type Strains, Phase III (KMG-III): the genomes of soil and plant-associated and newly described type strains.</title>
        <authorList>
            <person name="Whitman W."/>
        </authorList>
    </citation>
    <scope>NUCLEOTIDE SEQUENCE [LARGE SCALE GENOMIC DNA]</scope>
    <source>
        <strain evidence="2 3">CECT 7938</strain>
    </source>
</reference>
<keyword evidence="3" id="KW-1185">Reference proteome</keyword>